<accession>A0ABP7U9Q0</accession>
<organism evidence="1 2">
    <name type="scientific">Hymenobacter glaciei</name>
    <dbReference type="NCBI Taxonomy" id="877209"/>
    <lineage>
        <taxon>Bacteria</taxon>
        <taxon>Pseudomonadati</taxon>
        <taxon>Bacteroidota</taxon>
        <taxon>Cytophagia</taxon>
        <taxon>Cytophagales</taxon>
        <taxon>Hymenobacteraceae</taxon>
        <taxon>Hymenobacter</taxon>
    </lineage>
</organism>
<evidence type="ECO:0000313" key="1">
    <source>
        <dbReference type="EMBL" id="GAA4037381.1"/>
    </source>
</evidence>
<protein>
    <submittedName>
        <fullName evidence="1">Uncharacterized protein</fullName>
    </submittedName>
</protein>
<gene>
    <name evidence="1" type="ORF">GCM10022409_22920</name>
</gene>
<reference evidence="2" key="1">
    <citation type="journal article" date="2019" name="Int. J. Syst. Evol. Microbiol.">
        <title>The Global Catalogue of Microorganisms (GCM) 10K type strain sequencing project: providing services to taxonomists for standard genome sequencing and annotation.</title>
        <authorList>
            <consortium name="The Broad Institute Genomics Platform"/>
            <consortium name="The Broad Institute Genome Sequencing Center for Infectious Disease"/>
            <person name="Wu L."/>
            <person name="Ma J."/>
        </authorList>
    </citation>
    <scope>NUCLEOTIDE SEQUENCE [LARGE SCALE GENOMIC DNA]</scope>
    <source>
        <strain evidence="2">JCM 17225</strain>
    </source>
</reference>
<evidence type="ECO:0000313" key="2">
    <source>
        <dbReference type="Proteomes" id="UP001501469"/>
    </source>
</evidence>
<keyword evidence="2" id="KW-1185">Reference proteome</keyword>
<dbReference type="EMBL" id="BAABDK010000017">
    <property type="protein sequence ID" value="GAA4037381.1"/>
    <property type="molecule type" value="Genomic_DNA"/>
</dbReference>
<proteinExistence type="predicted"/>
<name>A0ABP7U9Q0_9BACT</name>
<dbReference type="Proteomes" id="UP001501469">
    <property type="component" value="Unassembled WGS sequence"/>
</dbReference>
<comment type="caution">
    <text evidence="1">The sequence shown here is derived from an EMBL/GenBank/DDBJ whole genome shotgun (WGS) entry which is preliminary data.</text>
</comment>
<sequence length="61" mass="6605">MRPEKINKAPSKNQHTRVRVRNGWEAGATAITELGTDIESKGKLRAKRADKVMGCGPGLSS</sequence>